<reference evidence="2 3" key="1">
    <citation type="submission" date="2015-11" db="EMBL/GenBank/DDBJ databases">
        <authorList>
            <person name="Zhang Y."/>
            <person name="Guo Z."/>
        </authorList>
    </citation>
    <scope>NUCLEOTIDE SEQUENCE [LARGE SCALE GENOMIC DNA]</scope>
    <source>
        <strain evidence="2 3">YFY001</strain>
    </source>
</reference>
<accession>A0A1L3MDX1</accession>
<dbReference type="EMBL" id="CP013290">
    <property type="protein sequence ID" value="APH00356.1"/>
    <property type="molecule type" value="Genomic_DNA"/>
</dbReference>
<evidence type="ECO:0000256" key="1">
    <source>
        <dbReference type="SAM" id="MobiDB-lite"/>
    </source>
</evidence>
<evidence type="ECO:0000313" key="3">
    <source>
        <dbReference type="Proteomes" id="UP000182938"/>
    </source>
</evidence>
<name>A0A1L3MDX1_9MICO</name>
<keyword evidence="3" id="KW-1185">Reference proteome</keyword>
<dbReference type="AlphaFoldDB" id="A0A1L3MDX1"/>
<sequence length="204" mass="21098">MGEPGRPRRPLHFGPDAMEAHGGTLPDPAETAAAAHAAAHAAAQTVVEAGRGGASPETTARLVRLVEDVGIDTLAQLWADRPARSLPGALWRVYVLRAWIQRGPEVAAREYAAGMAVAQVNHAIAGVVDPPGADEVRDLSDRILGGIFDGDLAVALERAAAFCRVVATGRASLDDGDVTAAAAMVGTAEDLEASARLWRAGSLD</sequence>
<dbReference type="Proteomes" id="UP000182938">
    <property type="component" value="Chromosome"/>
</dbReference>
<organism evidence="2 3">
    <name type="scientific">Janibacter indicus</name>
    <dbReference type="NCBI Taxonomy" id="857417"/>
    <lineage>
        <taxon>Bacteria</taxon>
        <taxon>Bacillati</taxon>
        <taxon>Actinomycetota</taxon>
        <taxon>Actinomycetes</taxon>
        <taxon>Micrococcales</taxon>
        <taxon>Intrasporangiaceae</taxon>
        <taxon>Janibacter</taxon>
    </lineage>
</organism>
<proteinExistence type="predicted"/>
<evidence type="ECO:0000313" key="2">
    <source>
        <dbReference type="EMBL" id="APH00356.1"/>
    </source>
</evidence>
<dbReference type="KEGG" id="jte:ASJ30_01440"/>
<evidence type="ECO:0008006" key="4">
    <source>
        <dbReference type="Google" id="ProtNLM"/>
    </source>
</evidence>
<protein>
    <recommendedName>
        <fullName evidence="4">DNA-directed RNA polymerase subunit beta</fullName>
    </recommendedName>
</protein>
<feature type="region of interest" description="Disordered" evidence="1">
    <location>
        <begin position="1"/>
        <end position="27"/>
    </location>
</feature>
<gene>
    <name evidence="2" type="ORF">ASJ30_01440</name>
</gene>